<dbReference type="InterPro" id="IPR009057">
    <property type="entry name" value="Homeodomain-like_sf"/>
</dbReference>
<dbReference type="EMBL" id="JBHSIT010000002">
    <property type="protein sequence ID" value="MFC4907012.1"/>
    <property type="molecule type" value="Genomic_DNA"/>
</dbReference>
<dbReference type="PROSITE" id="PS50977">
    <property type="entry name" value="HTH_TETR_2"/>
    <property type="match status" value="1"/>
</dbReference>
<comment type="caution">
    <text evidence="5">The sequence shown here is derived from an EMBL/GenBank/DDBJ whole genome shotgun (WGS) entry which is preliminary data.</text>
</comment>
<dbReference type="RefSeq" id="WP_378252752.1">
    <property type="nucleotide sequence ID" value="NZ_JBHSIT010000002.1"/>
</dbReference>
<dbReference type="PANTHER" id="PTHR30055">
    <property type="entry name" value="HTH-TYPE TRANSCRIPTIONAL REGULATOR RUTR"/>
    <property type="match status" value="1"/>
</dbReference>
<keyword evidence="1 2" id="KW-0238">DNA-binding</keyword>
<dbReference type="PANTHER" id="PTHR30055:SF226">
    <property type="entry name" value="HTH-TYPE TRANSCRIPTIONAL REGULATOR PKSA"/>
    <property type="match status" value="1"/>
</dbReference>
<evidence type="ECO:0000313" key="6">
    <source>
        <dbReference type="Proteomes" id="UP001595872"/>
    </source>
</evidence>
<dbReference type="Pfam" id="PF00440">
    <property type="entry name" value="TetR_N"/>
    <property type="match status" value="1"/>
</dbReference>
<evidence type="ECO:0000259" key="4">
    <source>
        <dbReference type="PROSITE" id="PS50977"/>
    </source>
</evidence>
<feature type="DNA-binding region" description="H-T-H motif" evidence="2">
    <location>
        <begin position="38"/>
        <end position="57"/>
    </location>
</feature>
<evidence type="ECO:0000256" key="3">
    <source>
        <dbReference type="SAM" id="MobiDB-lite"/>
    </source>
</evidence>
<organism evidence="5 6">
    <name type="scientific">Actinomadura gamaensis</name>
    <dbReference type="NCBI Taxonomy" id="1763541"/>
    <lineage>
        <taxon>Bacteria</taxon>
        <taxon>Bacillati</taxon>
        <taxon>Actinomycetota</taxon>
        <taxon>Actinomycetes</taxon>
        <taxon>Streptosporangiales</taxon>
        <taxon>Thermomonosporaceae</taxon>
        <taxon>Actinomadura</taxon>
    </lineage>
</organism>
<feature type="region of interest" description="Disordered" evidence="3">
    <location>
        <begin position="193"/>
        <end position="216"/>
    </location>
</feature>
<feature type="domain" description="HTH tetR-type" evidence="4">
    <location>
        <begin position="14"/>
        <end position="75"/>
    </location>
</feature>
<name>A0ABV9TW39_9ACTN</name>
<evidence type="ECO:0000256" key="1">
    <source>
        <dbReference type="ARBA" id="ARBA00023125"/>
    </source>
</evidence>
<reference evidence="6" key="1">
    <citation type="journal article" date="2019" name="Int. J. Syst. Evol. Microbiol.">
        <title>The Global Catalogue of Microorganisms (GCM) 10K type strain sequencing project: providing services to taxonomists for standard genome sequencing and annotation.</title>
        <authorList>
            <consortium name="The Broad Institute Genomics Platform"/>
            <consortium name="The Broad Institute Genome Sequencing Center for Infectious Disease"/>
            <person name="Wu L."/>
            <person name="Ma J."/>
        </authorList>
    </citation>
    <scope>NUCLEOTIDE SEQUENCE [LARGE SCALE GENOMIC DNA]</scope>
    <source>
        <strain evidence="6">KLKA75</strain>
    </source>
</reference>
<sequence>MPKISAATVADHREQQRRALVRAARELLEESGDAERVTFGAVAERAGLARNSVYRYFPDRTALFAAVVADATPRWTARIAARMDAATTPADRIAAHALAQLDLVRDGEHRIARALAAGRDRAALRQDAARAHGDILQPLVTALAELGDDAPEQTAALFQGMVNAATLALEAGADHDALSARTEALIRAALTALPGGAPTAPPGGGAVSPRSGRGRT</sequence>
<protein>
    <submittedName>
        <fullName evidence="5">TetR/AcrR family transcriptional regulator</fullName>
    </submittedName>
</protein>
<dbReference type="InterPro" id="IPR001647">
    <property type="entry name" value="HTH_TetR"/>
</dbReference>
<evidence type="ECO:0000256" key="2">
    <source>
        <dbReference type="PROSITE-ProRule" id="PRU00335"/>
    </source>
</evidence>
<dbReference type="InterPro" id="IPR050109">
    <property type="entry name" value="HTH-type_TetR-like_transc_reg"/>
</dbReference>
<gene>
    <name evidence="5" type="ORF">ACFPCY_06760</name>
</gene>
<proteinExistence type="predicted"/>
<evidence type="ECO:0000313" key="5">
    <source>
        <dbReference type="EMBL" id="MFC4907012.1"/>
    </source>
</evidence>
<dbReference type="SUPFAM" id="SSF46689">
    <property type="entry name" value="Homeodomain-like"/>
    <property type="match status" value="1"/>
</dbReference>
<keyword evidence="6" id="KW-1185">Reference proteome</keyword>
<dbReference type="Gene3D" id="1.10.357.10">
    <property type="entry name" value="Tetracycline Repressor, domain 2"/>
    <property type="match status" value="1"/>
</dbReference>
<accession>A0ABV9TW39</accession>
<dbReference type="Proteomes" id="UP001595872">
    <property type="component" value="Unassembled WGS sequence"/>
</dbReference>